<feature type="region of interest" description="Disordered" evidence="1">
    <location>
        <begin position="152"/>
        <end position="174"/>
    </location>
</feature>
<dbReference type="NCBIfam" id="NF041893">
    <property type="entry name" value="TraI_MobP_relax"/>
    <property type="match status" value="1"/>
</dbReference>
<dbReference type="InterPro" id="IPR054462">
    <property type="entry name" value="TraI_M"/>
</dbReference>
<dbReference type="Pfam" id="PF18821">
    <property type="entry name" value="LPD7"/>
    <property type="match status" value="1"/>
</dbReference>
<protein>
    <submittedName>
        <fullName evidence="6">Relaxase/mobilization nuclease domain-containing protein</fullName>
    </submittedName>
</protein>
<sequence length="796" mass="87700">MIAKQVSMRAMKRSDYASLVRYLLDTQNKNERVGEVRVTNCQSADPVIAAIEVLNTQSLNRRASGDKTYHLVLSFRAGEQPDAKTLRALEDRVCAALGYAEHQRVSVVHHDTDNLHVHIAINKIHPVRHTMHSPHNDHITLGRICQTLEREHGLQRDNHRPGKKRAENQSDDMEHHAGVESLIGWIRRGCWSELSSATSWASLHEVMVANGLRLHERGNGLVITAADGTTIKASSLDRQFSKARLEERFGCFHGGPEANGEREPARHYEHKPFRFRADTSALFQQYKARHDFEALAGDRVQEWERARERKAQRIAAIKRQGKLKRSVIKLLSCDKVSKRILFSAVSRTLLSEIEQANLEYFKERQRIYLKYKRATWADWLHAEAMQGNDEALSVLRSREGASGNGINTLAGRRPGKAQRPAAADGLTKHGTIIICAGKTVLRDDGDKLAVTRGFEEAGLQAALRFAAERYGTSLRVDGTNEFRERIARAAASARLSITFDDAALEARRRELIQATTTKEASDEPRQHTRQGRPADSGIQADGGGGIGTASPVRTTGSRKPNVDGPGKAPPPQSQNRLRRLSQLGMVRLPGGGEVLLPGDVPRHLEQQGPAADHRLRRPVSGAGQLARKAGRAQAGHAPAKVARSRIGVKPPPAGRGRLRELHDPGAEGGGGPMLQADTKSTAMRDRQKNASASQPVPQHETSAIAASAKYAFEREQRRRTLSDIPKHIAYDGFQGPAAFAGLRTVDDQQLALLNRGGEIMVVPVDEATARRLKRLKRGDVVTVASHGAIKTQGRSR</sequence>
<dbReference type="RefSeq" id="WP_152807215.1">
    <property type="nucleotide sequence ID" value="NZ_WHUF01000005.1"/>
</dbReference>
<feature type="region of interest" description="Disordered" evidence="1">
    <location>
        <begin position="602"/>
        <end position="701"/>
    </location>
</feature>
<feature type="domain" description="Large polyvalent protein-associated" evidence="3">
    <location>
        <begin position="424"/>
        <end position="511"/>
    </location>
</feature>
<proteinExistence type="predicted"/>
<dbReference type="Proteomes" id="UP000444318">
    <property type="component" value="Unassembled WGS sequence"/>
</dbReference>
<evidence type="ECO:0000313" key="6">
    <source>
        <dbReference type="EMBL" id="MQA21674.1"/>
    </source>
</evidence>
<dbReference type="Pfam" id="PF03432">
    <property type="entry name" value="Relaxase"/>
    <property type="match status" value="1"/>
</dbReference>
<dbReference type="InterPro" id="IPR005094">
    <property type="entry name" value="Endonuclease_MobA/VirD2"/>
</dbReference>
<accession>A0A843SI50</accession>
<evidence type="ECO:0000259" key="4">
    <source>
        <dbReference type="Pfam" id="PF22287"/>
    </source>
</evidence>
<organism evidence="6 7">
    <name type="scientific">Rugamonas rivuli</name>
    <dbReference type="NCBI Taxonomy" id="2743358"/>
    <lineage>
        <taxon>Bacteria</taxon>
        <taxon>Pseudomonadati</taxon>
        <taxon>Pseudomonadota</taxon>
        <taxon>Betaproteobacteria</taxon>
        <taxon>Burkholderiales</taxon>
        <taxon>Oxalobacteraceae</taxon>
        <taxon>Telluria group</taxon>
        <taxon>Rugamonas</taxon>
    </lineage>
</organism>
<evidence type="ECO:0000259" key="3">
    <source>
        <dbReference type="Pfam" id="PF18821"/>
    </source>
</evidence>
<feature type="domain" description="MobA/VirD2-like nuclease" evidence="2">
    <location>
        <begin position="22"/>
        <end position="154"/>
    </location>
</feature>
<keyword evidence="7" id="KW-1185">Reference proteome</keyword>
<dbReference type="InterPro" id="IPR054461">
    <property type="entry name" value="TraI-like_C"/>
</dbReference>
<dbReference type="AlphaFoldDB" id="A0A843SI50"/>
<comment type="caution">
    <text evidence="6">The sequence shown here is derived from an EMBL/GenBank/DDBJ whole genome shotgun (WGS) entry which is preliminary data.</text>
</comment>
<reference evidence="6 7" key="1">
    <citation type="submission" date="2019-10" db="EMBL/GenBank/DDBJ databases">
        <title>Two novel species isolated from a subtropical stream in China.</title>
        <authorList>
            <person name="Lu H."/>
        </authorList>
    </citation>
    <scope>NUCLEOTIDE SEQUENCE [LARGE SCALE GENOMIC DNA]</scope>
    <source>
        <strain evidence="6 7">FT103W</strain>
    </source>
</reference>
<dbReference type="Pfam" id="PF22287">
    <property type="entry name" value="TraI-like_C"/>
    <property type="match status" value="1"/>
</dbReference>
<evidence type="ECO:0000259" key="5">
    <source>
        <dbReference type="Pfam" id="PF22863"/>
    </source>
</evidence>
<feature type="compositionally biased region" description="Polar residues" evidence="1">
    <location>
        <begin position="689"/>
        <end position="701"/>
    </location>
</feature>
<name>A0A843SI50_9BURK</name>
<evidence type="ECO:0000313" key="7">
    <source>
        <dbReference type="Proteomes" id="UP000444318"/>
    </source>
</evidence>
<feature type="domain" description="TraI-like middle" evidence="5">
    <location>
        <begin position="167"/>
        <end position="253"/>
    </location>
</feature>
<evidence type="ECO:0000256" key="1">
    <source>
        <dbReference type="SAM" id="MobiDB-lite"/>
    </source>
</evidence>
<dbReference type="EMBL" id="WHUF01000005">
    <property type="protein sequence ID" value="MQA21674.1"/>
    <property type="molecule type" value="Genomic_DNA"/>
</dbReference>
<dbReference type="InterPro" id="IPR049751">
    <property type="entry name" value="TraI/MobA_relaxases"/>
</dbReference>
<gene>
    <name evidence="6" type="ORF">GEV01_19335</name>
</gene>
<dbReference type="InterPro" id="IPR040677">
    <property type="entry name" value="LPD7"/>
</dbReference>
<evidence type="ECO:0000259" key="2">
    <source>
        <dbReference type="Pfam" id="PF03432"/>
    </source>
</evidence>
<feature type="domain" description="TraI-like C-terminal" evidence="4">
    <location>
        <begin position="706"/>
        <end position="790"/>
    </location>
</feature>
<dbReference type="Pfam" id="PF22863">
    <property type="entry name" value="TraI_middle"/>
    <property type="match status" value="1"/>
</dbReference>
<feature type="region of interest" description="Disordered" evidence="1">
    <location>
        <begin position="514"/>
        <end position="576"/>
    </location>
</feature>